<protein>
    <submittedName>
        <fullName evidence="2">MSHA biogenesis protein MshP</fullName>
    </submittedName>
</protein>
<keyword evidence="1" id="KW-1133">Transmembrane helix</keyword>
<keyword evidence="1" id="KW-0472">Membrane</keyword>
<proteinExistence type="predicted"/>
<dbReference type="EMBL" id="CP074572">
    <property type="protein sequence ID" value="QVK22037.1"/>
    <property type="molecule type" value="Genomic_DNA"/>
</dbReference>
<evidence type="ECO:0000313" key="2">
    <source>
        <dbReference type="EMBL" id="QVK22037.1"/>
    </source>
</evidence>
<dbReference type="Proteomes" id="UP000676428">
    <property type="component" value="Chromosome"/>
</dbReference>
<organism evidence="2 3">
    <name type="scientific">Shewanella dokdonensis</name>
    <dbReference type="NCBI Taxonomy" id="712036"/>
    <lineage>
        <taxon>Bacteria</taxon>
        <taxon>Pseudomonadati</taxon>
        <taxon>Pseudomonadota</taxon>
        <taxon>Gammaproteobacteria</taxon>
        <taxon>Alteromonadales</taxon>
        <taxon>Shewanellaceae</taxon>
        <taxon>Shewanella</taxon>
    </lineage>
</organism>
<reference evidence="2 3" key="1">
    <citation type="journal article" date="2012" name="Int. J. Syst. Evol. Microbiol.">
        <title>Shewanella dokdonensis sp. nov., isolated from seawater.</title>
        <authorList>
            <person name="Sung H.R."/>
            <person name="Yoon J.H."/>
            <person name="Ghim S.Y."/>
        </authorList>
    </citation>
    <scope>NUCLEOTIDE SEQUENCE [LARGE SCALE GENOMIC DNA]</scope>
    <source>
        <strain evidence="2 3">DSM 23626</strain>
    </source>
</reference>
<sequence>MCLSPNPIQPRRQQQGSALVIAIFVIVMMSFLAVALLRMGNNADEDVNLEVWSLRAFAAANSGADAALAQLFPLNGSVATCASSSIWTPPDKPGFHGCSVSLSCVSQTANDVTQYIVRSTAVCETGDCSSGDSEQCLRVSRSVEVEARE</sequence>
<gene>
    <name evidence="2" type="ORF">KHX94_11165</name>
</gene>
<accession>A0ABX8DB05</accession>
<keyword evidence="3" id="KW-1185">Reference proteome</keyword>
<evidence type="ECO:0000313" key="3">
    <source>
        <dbReference type="Proteomes" id="UP000676428"/>
    </source>
</evidence>
<name>A0ABX8DB05_9GAMM</name>
<feature type="transmembrane region" description="Helical" evidence="1">
    <location>
        <begin position="16"/>
        <end position="37"/>
    </location>
</feature>
<keyword evidence="1" id="KW-0812">Transmembrane</keyword>
<dbReference type="RefSeq" id="WP_213680696.1">
    <property type="nucleotide sequence ID" value="NZ_CP074572.1"/>
</dbReference>
<evidence type="ECO:0000256" key="1">
    <source>
        <dbReference type="SAM" id="Phobius"/>
    </source>
</evidence>